<keyword evidence="2" id="KW-1185">Reference proteome</keyword>
<reference evidence="2" key="1">
    <citation type="submission" date="2015-11" db="EMBL/GenBank/DDBJ databases">
        <title>Draft Genome Sequence of the Radioresistant Bacterium Deinococcus grandis, Isolated from Freshwater Fish in Japan.</title>
        <authorList>
            <person name="Satoh K."/>
            <person name="Onodera T."/>
            <person name="Omoso K."/>
            <person name="Takeda-Yano K."/>
            <person name="Katayama T."/>
            <person name="Oono Y."/>
            <person name="Narumi I."/>
        </authorList>
    </citation>
    <scope>NUCLEOTIDE SEQUENCE [LARGE SCALE GENOMIC DNA]</scope>
    <source>
        <strain evidence="2">ATCC 43672</strain>
    </source>
</reference>
<dbReference type="Proteomes" id="UP000056209">
    <property type="component" value="Unassembled WGS sequence"/>
</dbReference>
<protein>
    <submittedName>
        <fullName evidence="1">Uncharacterized protein</fullName>
    </submittedName>
</protein>
<proteinExistence type="predicted"/>
<dbReference type="EMBL" id="BCMS01000004">
    <property type="protein sequence ID" value="GAQ23589.1"/>
    <property type="molecule type" value="Genomic_DNA"/>
</dbReference>
<gene>
    <name evidence="1" type="ORF">DEIGR_320003</name>
</gene>
<sequence>MSPEAVWPPELPEVVLDWPVPRGVKIRPARWVGGDAANYRAHFQAAVEAGMVLAVICNDAPRGPRARVTRWFCPGVPMHVTGEQVVGEDGRVRHVFLVPAAAALLALERGLVTCLPE</sequence>
<dbReference type="OrthoDB" id="72918at2"/>
<comment type="caution">
    <text evidence="1">The sequence shown here is derived from an EMBL/GenBank/DDBJ whole genome shotgun (WGS) entry which is preliminary data.</text>
</comment>
<evidence type="ECO:0000313" key="2">
    <source>
        <dbReference type="Proteomes" id="UP000056209"/>
    </source>
</evidence>
<dbReference type="RefSeq" id="WP_058979585.1">
    <property type="nucleotide sequence ID" value="NZ_BCMS01000004.1"/>
</dbReference>
<evidence type="ECO:0000313" key="1">
    <source>
        <dbReference type="EMBL" id="GAQ23589.1"/>
    </source>
</evidence>
<name>A0A100HMS2_9DEIO</name>
<organism evidence="1 2">
    <name type="scientific">Deinococcus grandis</name>
    <dbReference type="NCBI Taxonomy" id="57498"/>
    <lineage>
        <taxon>Bacteria</taxon>
        <taxon>Thermotogati</taxon>
        <taxon>Deinococcota</taxon>
        <taxon>Deinococci</taxon>
        <taxon>Deinococcales</taxon>
        <taxon>Deinococcaceae</taxon>
        <taxon>Deinococcus</taxon>
    </lineage>
</organism>
<dbReference type="AlphaFoldDB" id="A0A100HMS2"/>
<accession>A0A100HMS2</accession>